<reference evidence="1 2" key="1">
    <citation type="journal article" date="2019" name="Sci. Rep.">
        <title>Orb-weaving spider Araneus ventricosus genome elucidates the spidroin gene catalogue.</title>
        <authorList>
            <person name="Kono N."/>
            <person name="Nakamura H."/>
            <person name="Ohtoshi R."/>
            <person name="Moran D.A.P."/>
            <person name="Shinohara A."/>
            <person name="Yoshida Y."/>
            <person name="Fujiwara M."/>
            <person name="Mori M."/>
            <person name="Tomita M."/>
            <person name="Arakawa K."/>
        </authorList>
    </citation>
    <scope>NUCLEOTIDE SEQUENCE [LARGE SCALE GENOMIC DNA]</scope>
</reference>
<proteinExistence type="predicted"/>
<gene>
    <name evidence="1" type="ORF">AVEN_16250_1</name>
</gene>
<protein>
    <submittedName>
        <fullName evidence="1">Uncharacterized protein</fullName>
    </submittedName>
</protein>
<dbReference type="OrthoDB" id="10038071at2759"/>
<dbReference type="EMBL" id="BGPR01010213">
    <property type="protein sequence ID" value="GBN44902.1"/>
    <property type="molecule type" value="Genomic_DNA"/>
</dbReference>
<keyword evidence="2" id="KW-1185">Reference proteome</keyword>
<accession>A0A4Y2P1A4</accession>
<organism evidence="1 2">
    <name type="scientific">Araneus ventricosus</name>
    <name type="common">Orbweaver spider</name>
    <name type="synonym">Epeira ventricosa</name>
    <dbReference type="NCBI Taxonomy" id="182803"/>
    <lineage>
        <taxon>Eukaryota</taxon>
        <taxon>Metazoa</taxon>
        <taxon>Ecdysozoa</taxon>
        <taxon>Arthropoda</taxon>
        <taxon>Chelicerata</taxon>
        <taxon>Arachnida</taxon>
        <taxon>Araneae</taxon>
        <taxon>Araneomorphae</taxon>
        <taxon>Entelegynae</taxon>
        <taxon>Araneoidea</taxon>
        <taxon>Araneidae</taxon>
        <taxon>Araneus</taxon>
    </lineage>
</organism>
<dbReference type="PANTHER" id="PTHR46409">
    <property type="entry name" value="HTH PSQ-TYPE DOMAIN-CONTAINING PROTEIN"/>
    <property type="match status" value="1"/>
</dbReference>
<evidence type="ECO:0000313" key="2">
    <source>
        <dbReference type="Proteomes" id="UP000499080"/>
    </source>
</evidence>
<dbReference type="Proteomes" id="UP000499080">
    <property type="component" value="Unassembled WGS sequence"/>
</dbReference>
<evidence type="ECO:0000313" key="1">
    <source>
        <dbReference type="EMBL" id="GBN44902.1"/>
    </source>
</evidence>
<sequence>MYYWMILVFNDIIRRLELKLHRPIQWIICLLHFKELPLRHLFERKSYDPSSYTGYIGRNLKGCEKLPLVDFNSTECDLPGIDPTNLSCDQKYLFDICTAISSGVGSSDLSKRQPGRLNLARWPTTANRILRLHISTSDTSNELMTLAVFILRVYAPSWFRIKVRHSIKDAARHLRHFISSSRYLPKKYRDIIEPVISRNAYFAAPENMLLAMLTDERCHIRTLAARRIIKAREIGPDGNCVRRFVIHAVNFRATDYADLIDWQTCNVAPTTVLSIQS</sequence>
<dbReference type="PANTHER" id="PTHR46409:SF1">
    <property type="entry name" value="HTH PSQ-TYPE DOMAIN-CONTAINING PROTEIN"/>
    <property type="match status" value="1"/>
</dbReference>
<dbReference type="AlphaFoldDB" id="A0A4Y2P1A4"/>
<name>A0A4Y2P1A4_ARAVE</name>
<comment type="caution">
    <text evidence="1">The sequence shown here is derived from an EMBL/GenBank/DDBJ whole genome shotgun (WGS) entry which is preliminary data.</text>
</comment>